<organism evidence="2">
    <name type="scientific">Kwoniella dejecticola CBS 10117</name>
    <dbReference type="NCBI Taxonomy" id="1296121"/>
    <lineage>
        <taxon>Eukaryota</taxon>
        <taxon>Fungi</taxon>
        <taxon>Dikarya</taxon>
        <taxon>Basidiomycota</taxon>
        <taxon>Agaricomycotina</taxon>
        <taxon>Tremellomycetes</taxon>
        <taxon>Tremellales</taxon>
        <taxon>Cryptococcaceae</taxon>
        <taxon>Kwoniella</taxon>
    </lineage>
</organism>
<proteinExistence type="predicted"/>
<evidence type="ECO:0008006" key="5">
    <source>
        <dbReference type="Google" id="ProtNLM"/>
    </source>
</evidence>
<feature type="compositionally biased region" description="Low complexity" evidence="1">
    <location>
        <begin position="490"/>
        <end position="500"/>
    </location>
</feature>
<dbReference type="EMBL" id="KI894038">
    <property type="protein sequence ID" value="OBR81244.1"/>
    <property type="molecule type" value="Genomic_DNA"/>
</dbReference>
<accession>A0A1A5ZTV7</accession>
<dbReference type="GeneID" id="28972328"/>
<evidence type="ECO:0000313" key="2">
    <source>
        <dbReference type="EMBL" id="OBR81244.1"/>
    </source>
</evidence>
<feature type="region of interest" description="Disordered" evidence="1">
    <location>
        <begin position="489"/>
        <end position="511"/>
    </location>
</feature>
<reference evidence="3" key="3">
    <citation type="submission" date="2024-02" db="EMBL/GenBank/DDBJ databases">
        <title>Comparative genomics of Cryptococcus and Kwoniella reveals pathogenesis evolution and contrasting modes of karyotype evolution via chromosome fusion or intercentromeric recombination.</title>
        <authorList>
            <person name="Coelho M.A."/>
            <person name="David-Palma M."/>
            <person name="Shea T."/>
            <person name="Bowers K."/>
            <person name="McGinley-Smith S."/>
            <person name="Mohammad A.W."/>
            <person name="Gnirke A."/>
            <person name="Yurkov A.M."/>
            <person name="Nowrousian M."/>
            <person name="Sun S."/>
            <person name="Cuomo C.A."/>
            <person name="Heitman J."/>
        </authorList>
    </citation>
    <scope>NUCLEOTIDE SEQUENCE</scope>
    <source>
        <strain evidence="3">CBS 10117</strain>
    </source>
</reference>
<dbReference type="KEGG" id="kdj:28972328"/>
<reference evidence="2" key="1">
    <citation type="submission" date="2013-07" db="EMBL/GenBank/DDBJ databases">
        <title>The Genome Sequence of Cryptococcus dejecticola CBS10117.</title>
        <authorList>
            <consortium name="The Broad Institute Genome Sequencing Platform"/>
            <person name="Cuomo C."/>
            <person name="Litvintseva A."/>
            <person name="Chen Y."/>
            <person name="Heitman J."/>
            <person name="Sun S."/>
            <person name="Springer D."/>
            <person name="Dromer F."/>
            <person name="Young S.K."/>
            <person name="Zeng Q."/>
            <person name="Gargeya S."/>
            <person name="Fitzgerald M."/>
            <person name="Abouelleil A."/>
            <person name="Alvarado L."/>
            <person name="Berlin A.M."/>
            <person name="Chapman S.B."/>
            <person name="Dewar J."/>
            <person name="Goldberg J."/>
            <person name="Griggs A."/>
            <person name="Gujja S."/>
            <person name="Hansen M."/>
            <person name="Howarth C."/>
            <person name="Imamovic A."/>
            <person name="Larimer J."/>
            <person name="McCowan C."/>
            <person name="Murphy C."/>
            <person name="Pearson M."/>
            <person name="Priest M."/>
            <person name="Roberts A."/>
            <person name="Saif S."/>
            <person name="Shea T."/>
            <person name="Sykes S."/>
            <person name="Wortman J."/>
            <person name="Nusbaum C."/>
            <person name="Birren B."/>
        </authorList>
    </citation>
    <scope>NUCLEOTIDE SEQUENCE [LARGE SCALE GENOMIC DNA]</scope>
    <source>
        <strain evidence="2">CBS 10117</strain>
    </source>
</reference>
<sequence>MTHDVRSGPASTGPSPETSQRFGESTLNGSSAIETQTTHLSELLERTKRIESISQYLMTQLSTTSHPATHHHDDQSTEEHFTFRGAGSVGHRLHSPLTDRLSLHASTNGITVEDAFGSPTSAEWLAEPVVAGLISKDHLRKAYDRARPMLRQVLPLPRLILSVDPAAHHPFLQSCLLLYSARQPWKEFQILSAKRYAELQKKVERVLVSLDSVPPHEDIVIALLVLSLLPISTLDSRLRSTVDPFNAVELGIRLAKTIGLDTAYGKILRKVGQHQKLRIMPWDLDLLRKAQVWGCLINRSTRVDLLATVSLSTPMPRTSNILPADIPESHLLTEELLDMAFYSQFLLLTGPVCAALRDLQEAMIPELHLIENIVNSMNALYDRSEDWRSQVSVTHLPSRFYLIGISLLTEMMLCYRLSHYVGAALPSPLAPENRLHLMMELAGSFFLRAEQYMKFVVENTMDLSLLPSFDVVLSILAYATSLQASRVVNSQQAQQPSPAEAADEPMPTSEGSRIRHTFREKLVGIHVNCQRLVFAIDNLQPPDTAWRDIRTSIDDAQTSRGQGEEGFVYTQEDWQMIDWQTLFGIERSTGQQSDEEQVGEVGMPFDWQSMTLESLFGL</sequence>
<reference evidence="3" key="2">
    <citation type="submission" date="2013-07" db="EMBL/GenBank/DDBJ databases">
        <authorList>
            <consortium name="The Broad Institute Genome Sequencing Platform"/>
            <person name="Cuomo C."/>
            <person name="Litvintseva A."/>
            <person name="Chen Y."/>
            <person name="Heitman J."/>
            <person name="Sun S."/>
            <person name="Springer D."/>
            <person name="Dromer F."/>
            <person name="Young S.K."/>
            <person name="Zeng Q."/>
            <person name="Gargeya S."/>
            <person name="Fitzgerald M."/>
            <person name="Abouelleil A."/>
            <person name="Alvarado L."/>
            <person name="Berlin A.M."/>
            <person name="Chapman S.B."/>
            <person name="Dewar J."/>
            <person name="Goldberg J."/>
            <person name="Griggs A."/>
            <person name="Gujja S."/>
            <person name="Hansen M."/>
            <person name="Howarth C."/>
            <person name="Imamovic A."/>
            <person name="Larimer J."/>
            <person name="McCowan C."/>
            <person name="Murphy C."/>
            <person name="Pearson M."/>
            <person name="Priest M."/>
            <person name="Roberts A."/>
            <person name="Saif S."/>
            <person name="Shea T."/>
            <person name="Sykes S."/>
            <person name="Wortman J."/>
            <person name="Nusbaum C."/>
            <person name="Birren B."/>
        </authorList>
    </citation>
    <scope>NUCLEOTIDE SEQUENCE</scope>
    <source>
        <strain evidence="3">CBS 10117</strain>
    </source>
</reference>
<dbReference type="VEuPathDB" id="FungiDB:I303_08629"/>
<protein>
    <recommendedName>
        <fullName evidence="5">Transcription factor domain-containing protein</fullName>
    </recommendedName>
</protein>
<dbReference type="AlphaFoldDB" id="A0A1A5ZTV7"/>
<evidence type="ECO:0000256" key="1">
    <source>
        <dbReference type="SAM" id="MobiDB-lite"/>
    </source>
</evidence>
<dbReference type="Proteomes" id="UP000078595">
    <property type="component" value="Chromosome 8"/>
</dbReference>
<dbReference type="RefSeq" id="XP_018259086.1">
    <property type="nucleotide sequence ID" value="XM_018411885.1"/>
</dbReference>
<evidence type="ECO:0000313" key="3">
    <source>
        <dbReference type="EMBL" id="WWC64120.1"/>
    </source>
</evidence>
<evidence type="ECO:0000313" key="4">
    <source>
        <dbReference type="Proteomes" id="UP000078595"/>
    </source>
</evidence>
<dbReference type="EMBL" id="CP144537">
    <property type="protein sequence ID" value="WWC64120.1"/>
    <property type="molecule type" value="Genomic_DNA"/>
</dbReference>
<keyword evidence="4" id="KW-1185">Reference proteome</keyword>
<gene>
    <name evidence="2" type="ORF">I303_08629</name>
    <name evidence="3" type="ORF">I303_106728</name>
</gene>
<feature type="compositionally biased region" description="Polar residues" evidence="1">
    <location>
        <begin position="9"/>
        <end position="32"/>
    </location>
</feature>
<feature type="region of interest" description="Disordered" evidence="1">
    <location>
        <begin position="1"/>
        <end position="32"/>
    </location>
</feature>
<name>A0A1A5ZTV7_9TREE</name>